<reference evidence="2" key="1">
    <citation type="submission" date="2022-09" db="EMBL/GenBank/DDBJ databases">
        <title>Diverse halophilic archaea isolated from saline environments.</title>
        <authorList>
            <person name="Cui H.-L."/>
        </authorList>
    </citation>
    <scope>NUCLEOTIDE SEQUENCE</scope>
    <source>
        <strain evidence="2">ZS-35-S2</strain>
    </source>
</reference>
<organism evidence="2 3">
    <name type="scientific">Salinirubellus salinus</name>
    <dbReference type="NCBI Taxonomy" id="1364945"/>
    <lineage>
        <taxon>Archaea</taxon>
        <taxon>Methanobacteriati</taxon>
        <taxon>Methanobacteriota</taxon>
        <taxon>Stenosarchaea group</taxon>
        <taxon>Halobacteria</taxon>
        <taxon>Halobacteriales</taxon>
        <taxon>Natronomonadaceae</taxon>
        <taxon>Salinirubellus</taxon>
    </lineage>
</organism>
<dbReference type="SUPFAM" id="SSF55729">
    <property type="entry name" value="Acyl-CoA N-acyltransferases (Nat)"/>
    <property type="match status" value="1"/>
</dbReference>
<evidence type="ECO:0000313" key="3">
    <source>
        <dbReference type="Proteomes" id="UP001057580"/>
    </source>
</evidence>
<dbReference type="Gene3D" id="3.40.630.30">
    <property type="match status" value="1"/>
</dbReference>
<dbReference type="Proteomes" id="UP001057580">
    <property type="component" value="Chromosome"/>
</dbReference>
<dbReference type="EMBL" id="CP104003">
    <property type="protein sequence ID" value="UWM54376.1"/>
    <property type="molecule type" value="Genomic_DNA"/>
</dbReference>
<dbReference type="PANTHER" id="PTHR36174">
    <property type="entry name" value="LIPID II:GLYCINE GLYCYLTRANSFERASE"/>
    <property type="match status" value="1"/>
</dbReference>
<accession>A0A9E7U863</accession>
<evidence type="ECO:0000259" key="1">
    <source>
        <dbReference type="Pfam" id="PF13480"/>
    </source>
</evidence>
<dbReference type="InterPro" id="IPR016181">
    <property type="entry name" value="Acyl_CoA_acyltransferase"/>
</dbReference>
<dbReference type="GeneID" id="74944744"/>
<keyword evidence="3" id="KW-1185">Reference proteome</keyword>
<name>A0A9E7U863_9EURY</name>
<dbReference type="KEGG" id="ssai:N0B31_19940"/>
<gene>
    <name evidence="2" type="ORF">N0B31_19940</name>
</gene>
<dbReference type="EC" id="2.3.1.-" evidence="2"/>
<feature type="domain" description="BioF2-like acetyltransferase" evidence="1">
    <location>
        <begin position="149"/>
        <end position="280"/>
    </location>
</feature>
<dbReference type="InterPro" id="IPR038740">
    <property type="entry name" value="BioF2-like_GNAT_dom"/>
</dbReference>
<dbReference type="RefSeq" id="WP_260593396.1">
    <property type="nucleotide sequence ID" value="NZ_CP104003.1"/>
</dbReference>
<protein>
    <submittedName>
        <fullName evidence="2">GNAT family N-acetyltransferase</fullName>
        <ecNumber evidence="2">2.3.1.-</ecNumber>
    </submittedName>
</protein>
<dbReference type="PANTHER" id="PTHR36174:SF1">
    <property type="entry name" value="LIPID II:GLYCINE GLYCYLTRANSFERASE"/>
    <property type="match status" value="1"/>
</dbReference>
<evidence type="ECO:0000313" key="2">
    <source>
        <dbReference type="EMBL" id="UWM54376.1"/>
    </source>
</evidence>
<dbReference type="AlphaFoldDB" id="A0A9E7U863"/>
<dbReference type="Pfam" id="PF13480">
    <property type="entry name" value="Acetyltransf_6"/>
    <property type="match status" value="1"/>
</dbReference>
<keyword evidence="2" id="KW-0012">Acyltransferase</keyword>
<keyword evidence="2" id="KW-0808">Transferase</keyword>
<proteinExistence type="predicted"/>
<sequence>MSPADEPEYESFLSDHPSTTAFHTLEWRRAVEAAFDYDPAYRMVLDRGRRVLAAIPGFRVPELLGRSVVNPFCEYGYPLLAEGVDPVVVLEALGASRGRLDSVVVKDCPFSGVRGYSTAGYGGIETGCAVRLSVELPFDRLWERVFDGELRRNVRRARDHGISIEESVDLSTFYELYRGTMERMGSPQFPRSFVRELSEAFGEDFSLHTARKGDEHVAGLLSLVHGDTRHLLLNGTGGRIDDARPNHLLYVDCIERACASDLSVVDFGRTEPGTGVHEFKKQFGGTEIPLASFVTPAHRASRADVSSLKSLEPVARMLSPVVTHPSVGPRLKRFIHE</sequence>
<dbReference type="InterPro" id="IPR050644">
    <property type="entry name" value="PG_Glycine_Bridge_Synth"/>
</dbReference>
<dbReference type="GO" id="GO:0016746">
    <property type="term" value="F:acyltransferase activity"/>
    <property type="evidence" value="ECO:0007669"/>
    <property type="project" value="UniProtKB-KW"/>
</dbReference>